<dbReference type="PANTHER" id="PTHR30136">
    <property type="entry name" value="HELIX-TURN-HELIX TRANSCRIPTIONAL REGULATOR, ICLR FAMILY"/>
    <property type="match status" value="1"/>
</dbReference>
<dbReference type="SUPFAM" id="SSF46785">
    <property type="entry name" value="Winged helix' DNA-binding domain"/>
    <property type="match status" value="1"/>
</dbReference>
<keyword evidence="7" id="KW-1185">Reference proteome</keyword>
<feature type="domain" description="IclR-ED" evidence="5">
    <location>
        <begin position="73"/>
        <end position="240"/>
    </location>
</feature>
<proteinExistence type="predicted"/>
<name>A0A4Y3R624_STRCI</name>
<dbReference type="PANTHER" id="PTHR30136:SF24">
    <property type="entry name" value="HTH-TYPE TRANSCRIPTIONAL REPRESSOR ALLR"/>
    <property type="match status" value="1"/>
</dbReference>
<evidence type="ECO:0000313" key="6">
    <source>
        <dbReference type="EMBL" id="GEB52789.1"/>
    </source>
</evidence>
<dbReference type="GO" id="GO:0003700">
    <property type="term" value="F:DNA-binding transcription factor activity"/>
    <property type="evidence" value="ECO:0007669"/>
    <property type="project" value="TreeGrafter"/>
</dbReference>
<evidence type="ECO:0000313" key="7">
    <source>
        <dbReference type="Proteomes" id="UP000319210"/>
    </source>
</evidence>
<gene>
    <name evidence="6" type="ORF">SCA03_53400</name>
</gene>
<dbReference type="InterPro" id="IPR014757">
    <property type="entry name" value="Tscrpt_reg_IclR_C"/>
</dbReference>
<dbReference type="PROSITE" id="PS51078">
    <property type="entry name" value="ICLR_ED"/>
    <property type="match status" value="1"/>
</dbReference>
<keyword evidence="1" id="KW-0805">Transcription regulation</keyword>
<evidence type="ECO:0000256" key="2">
    <source>
        <dbReference type="ARBA" id="ARBA00023125"/>
    </source>
</evidence>
<accession>A0A4Y3R624</accession>
<evidence type="ECO:0000256" key="3">
    <source>
        <dbReference type="ARBA" id="ARBA00023163"/>
    </source>
</evidence>
<protein>
    <submittedName>
        <fullName evidence="6">Transcriptional regulator</fullName>
    </submittedName>
</protein>
<dbReference type="SUPFAM" id="SSF55781">
    <property type="entry name" value="GAF domain-like"/>
    <property type="match status" value="1"/>
</dbReference>
<dbReference type="OrthoDB" id="60629at2"/>
<dbReference type="Gene3D" id="1.10.10.10">
    <property type="entry name" value="Winged helix-like DNA-binding domain superfamily/Winged helix DNA-binding domain"/>
    <property type="match status" value="1"/>
</dbReference>
<keyword evidence="2" id="KW-0238">DNA-binding</keyword>
<dbReference type="InterPro" id="IPR029016">
    <property type="entry name" value="GAF-like_dom_sf"/>
</dbReference>
<dbReference type="Gene3D" id="3.30.450.40">
    <property type="match status" value="1"/>
</dbReference>
<evidence type="ECO:0000259" key="4">
    <source>
        <dbReference type="PROSITE" id="PS51077"/>
    </source>
</evidence>
<dbReference type="Proteomes" id="UP000319210">
    <property type="component" value="Unassembled WGS sequence"/>
</dbReference>
<dbReference type="GO" id="GO:0045892">
    <property type="term" value="P:negative regulation of DNA-templated transcription"/>
    <property type="evidence" value="ECO:0007669"/>
    <property type="project" value="TreeGrafter"/>
</dbReference>
<organism evidence="6 7">
    <name type="scientific">Streptomyces cacaoi</name>
    <dbReference type="NCBI Taxonomy" id="1898"/>
    <lineage>
        <taxon>Bacteria</taxon>
        <taxon>Bacillati</taxon>
        <taxon>Actinomycetota</taxon>
        <taxon>Actinomycetes</taxon>
        <taxon>Kitasatosporales</taxon>
        <taxon>Streptomycetaceae</taxon>
        <taxon>Streptomyces</taxon>
    </lineage>
</organism>
<feature type="domain" description="HTH iclR-type" evidence="4">
    <location>
        <begin position="13"/>
        <end position="72"/>
    </location>
</feature>
<dbReference type="InterPro" id="IPR050707">
    <property type="entry name" value="HTH_MetabolicPath_Reg"/>
</dbReference>
<sequence>MAVTTPEQLPTPVSMIDRVVRILDAFEGADGLTLAQVVRQTGLPRSTAHRILEHLAEVRYLRREEHTYRLGMRIMELGSLVIHQDRVREAATPYLHRLHQSTGLVAHLAVLDANEVVYLDKVGNRFGTLLPSRVGGRLPAARTGVGKALLAHAPSAAHQPERLRAELARIRERGVAYDREEAVRGVGCVAAPVIGAGDTSALAAISVCGPLHQLRFARLASAVRQTVADVWRAASRNAATPRGVAASRR</sequence>
<dbReference type="GO" id="GO:0003677">
    <property type="term" value="F:DNA binding"/>
    <property type="evidence" value="ECO:0007669"/>
    <property type="project" value="UniProtKB-KW"/>
</dbReference>
<evidence type="ECO:0000256" key="1">
    <source>
        <dbReference type="ARBA" id="ARBA00023015"/>
    </source>
</evidence>
<dbReference type="AlphaFoldDB" id="A0A4Y3R624"/>
<keyword evidence="3" id="KW-0804">Transcription</keyword>
<dbReference type="InterPro" id="IPR005471">
    <property type="entry name" value="Tscrpt_reg_IclR_N"/>
</dbReference>
<dbReference type="RefSeq" id="WP_030887662.1">
    <property type="nucleotide sequence ID" value="NZ_BJMM01000036.1"/>
</dbReference>
<dbReference type="PROSITE" id="PS51077">
    <property type="entry name" value="HTH_ICLR"/>
    <property type="match status" value="1"/>
</dbReference>
<dbReference type="InterPro" id="IPR036390">
    <property type="entry name" value="WH_DNA-bd_sf"/>
</dbReference>
<comment type="caution">
    <text evidence="6">The sequence shown here is derived from an EMBL/GenBank/DDBJ whole genome shotgun (WGS) entry which is preliminary data.</text>
</comment>
<reference evidence="6 7" key="1">
    <citation type="submission" date="2019-06" db="EMBL/GenBank/DDBJ databases">
        <title>Whole genome shotgun sequence of Streptomyces cacaoi subsp. cacaoi NBRC 12748.</title>
        <authorList>
            <person name="Hosoyama A."/>
            <person name="Uohara A."/>
            <person name="Ohji S."/>
            <person name="Ichikawa N."/>
        </authorList>
    </citation>
    <scope>NUCLEOTIDE SEQUENCE [LARGE SCALE GENOMIC DNA]</scope>
    <source>
        <strain evidence="6 7">NBRC 12748</strain>
    </source>
</reference>
<dbReference type="EMBL" id="BJMM01000036">
    <property type="protein sequence ID" value="GEB52789.1"/>
    <property type="molecule type" value="Genomic_DNA"/>
</dbReference>
<dbReference type="Pfam" id="PF01614">
    <property type="entry name" value="IclR_C"/>
    <property type="match status" value="2"/>
</dbReference>
<dbReference type="Pfam" id="PF09339">
    <property type="entry name" value="HTH_IclR"/>
    <property type="match status" value="1"/>
</dbReference>
<evidence type="ECO:0000259" key="5">
    <source>
        <dbReference type="PROSITE" id="PS51078"/>
    </source>
</evidence>
<dbReference type="InterPro" id="IPR036388">
    <property type="entry name" value="WH-like_DNA-bd_sf"/>
</dbReference>
<dbReference type="SMART" id="SM00346">
    <property type="entry name" value="HTH_ICLR"/>
    <property type="match status" value="1"/>
</dbReference>